<dbReference type="AlphaFoldDB" id="A0A9W9TCQ2"/>
<evidence type="ECO:0000256" key="2">
    <source>
        <dbReference type="ARBA" id="ARBA00023043"/>
    </source>
</evidence>
<gene>
    <name evidence="4" type="ORF">N7469_011341</name>
</gene>
<dbReference type="OrthoDB" id="194358at2759"/>
<dbReference type="SMART" id="SM00248">
    <property type="entry name" value="ANK"/>
    <property type="match status" value="3"/>
</dbReference>
<organism evidence="4 5">
    <name type="scientific">Penicillium citrinum</name>
    <dbReference type="NCBI Taxonomy" id="5077"/>
    <lineage>
        <taxon>Eukaryota</taxon>
        <taxon>Fungi</taxon>
        <taxon>Dikarya</taxon>
        <taxon>Ascomycota</taxon>
        <taxon>Pezizomycotina</taxon>
        <taxon>Eurotiomycetes</taxon>
        <taxon>Eurotiomycetidae</taxon>
        <taxon>Eurotiales</taxon>
        <taxon>Aspergillaceae</taxon>
        <taxon>Penicillium</taxon>
    </lineage>
</organism>
<evidence type="ECO:0000313" key="4">
    <source>
        <dbReference type="EMBL" id="KAJ5217716.1"/>
    </source>
</evidence>
<dbReference type="InterPro" id="IPR050745">
    <property type="entry name" value="Multifunctional_regulatory"/>
</dbReference>
<proteinExistence type="predicted"/>
<reference evidence="4" key="1">
    <citation type="submission" date="2022-11" db="EMBL/GenBank/DDBJ databases">
        <authorList>
            <person name="Petersen C."/>
        </authorList>
    </citation>
    <scope>NUCLEOTIDE SEQUENCE</scope>
    <source>
        <strain evidence="4">IBT 23319</strain>
    </source>
</reference>
<dbReference type="Proteomes" id="UP001147733">
    <property type="component" value="Unassembled WGS sequence"/>
</dbReference>
<dbReference type="PANTHER" id="PTHR24189">
    <property type="entry name" value="MYOTROPHIN"/>
    <property type="match status" value="1"/>
</dbReference>
<dbReference type="Pfam" id="PF12796">
    <property type="entry name" value="Ank_2"/>
    <property type="match status" value="1"/>
</dbReference>
<dbReference type="GeneID" id="81389413"/>
<keyword evidence="2 3" id="KW-0040">ANK repeat</keyword>
<dbReference type="PROSITE" id="PS50088">
    <property type="entry name" value="ANK_REPEAT"/>
    <property type="match status" value="1"/>
</dbReference>
<keyword evidence="5" id="KW-1185">Reference proteome</keyword>
<feature type="repeat" description="ANK" evidence="3">
    <location>
        <begin position="308"/>
        <end position="340"/>
    </location>
</feature>
<dbReference type="GO" id="GO:2000812">
    <property type="term" value="P:regulation of barbed-end actin filament capping"/>
    <property type="evidence" value="ECO:0007669"/>
    <property type="project" value="TreeGrafter"/>
</dbReference>
<dbReference type="SUPFAM" id="SSF48403">
    <property type="entry name" value="Ankyrin repeat"/>
    <property type="match status" value="1"/>
</dbReference>
<reference evidence="4" key="2">
    <citation type="journal article" date="2023" name="IMA Fungus">
        <title>Comparative genomic study of the Penicillium genus elucidates a diverse pangenome and 15 lateral gene transfer events.</title>
        <authorList>
            <person name="Petersen C."/>
            <person name="Sorensen T."/>
            <person name="Nielsen M.R."/>
            <person name="Sondergaard T.E."/>
            <person name="Sorensen J.L."/>
            <person name="Fitzpatrick D.A."/>
            <person name="Frisvad J.C."/>
            <person name="Nielsen K.L."/>
        </authorList>
    </citation>
    <scope>NUCLEOTIDE SEQUENCE</scope>
    <source>
        <strain evidence="4">IBT 23319</strain>
    </source>
</reference>
<accession>A0A9W9TCQ2</accession>
<evidence type="ECO:0000256" key="1">
    <source>
        <dbReference type="ARBA" id="ARBA00022737"/>
    </source>
</evidence>
<dbReference type="InterPro" id="IPR002110">
    <property type="entry name" value="Ankyrin_rpt"/>
</dbReference>
<dbReference type="GO" id="GO:0005737">
    <property type="term" value="C:cytoplasm"/>
    <property type="evidence" value="ECO:0007669"/>
    <property type="project" value="TreeGrafter"/>
</dbReference>
<name>A0A9W9TCQ2_PENCI</name>
<sequence>MQKSPDYNQQLQHQQMLYQQAHIRALQEMAARQQAMSEMAEHTARQKLVEQAGKSYNSVQLERAQIQNQDHFLGASEFNTMGQNSSMTFHTVCQTGSALEVEQILSTMQQNNQLLAFCLESALSASNISVARYLLSKQAPILPSTAEKILQTISPTTDYQQQIALFELLSHNGWDPNTPGSNGAPLLAKVATRTPLLRWFLMNGANPNFGIKRRHTDGTAAENELGYESCAALEAASAKGDLEAVKILFEAGAEIRFGYPLHYAAGAFQTDDQAPSTTSDPDVDRIPIMQLLLDRGADINQKGETEIVAHHPIMYAVMAGAVERVRWLLEHGADPEARGSWGSAAEHAFVMGSEEMKAVMEVGILARRRGGSASFAGESLAIRLKPTSTFG</sequence>
<evidence type="ECO:0000256" key="3">
    <source>
        <dbReference type="PROSITE-ProRule" id="PRU00023"/>
    </source>
</evidence>
<protein>
    <submittedName>
        <fullName evidence="4">Uncharacterized protein</fullName>
    </submittedName>
</protein>
<dbReference type="InterPro" id="IPR036770">
    <property type="entry name" value="Ankyrin_rpt-contain_sf"/>
</dbReference>
<comment type="caution">
    <text evidence="4">The sequence shown here is derived from an EMBL/GenBank/DDBJ whole genome shotgun (WGS) entry which is preliminary data.</text>
</comment>
<dbReference type="Gene3D" id="1.25.40.20">
    <property type="entry name" value="Ankyrin repeat-containing domain"/>
    <property type="match status" value="1"/>
</dbReference>
<dbReference type="GO" id="GO:0005634">
    <property type="term" value="C:nucleus"/>
    <property type="evidence" value="ECO:0007669"/>
    <property type="project" value="TreeGrafter"/>
</dbReference>
<dbReference type="PANTHER" id="PTHR24189:SF50">
    <property type="entry name" value="ANKYRIN REPEAT AND SOCS BOX PROTEIN 2"/>
    <property type="match status" value="1"/>
</dbReference>
<keyword evidence="1" id="KW-0677">Repeat</keyword>
<dbReference type="RefSeq" id="XP_056495310.1">
    <property type="nucleotide sequence ID" value="XM_056650246.1"/>
</dbReference>
<dbReference type="EMBL" id="JAPQKT010000010">
    <property type="protein sequence ID" value="KAJ5217716.1"/>
    <property type="molecule type" value="Genomic_DNA"/>
</dbReference>
<evidence type="ECO:0000313" key="5">
    <source>
        <dbReference type="Proteomes" id="UP001147733"/>
    </source>
</evidence>